<keyword evidence="5" id="KW-0472">Membrane</keyword>
<evidence type="ECO:0000256" key="2">
    <source>
        <dbReference type="ARBA" id="ARBA00022840"/>
    </source>
</evidence>
<feature type="region of interest" description="Disordered" evidence="4">
    <location>
        <begin position="396"/>
        <end position="431"/>
    </location>
</feature>
<dbReference type="EMBL" id="MBEE01000052">
    <property type="protein sequence ID" value="OCB60207.1"/>
    <property type="molecule type" value="Genomic_DNA"/>
</dbReference>
<dbReference type="GO" id="GO:0005524">
    <property type="term" value="F:ATP binding"/>
    <property type="evidence" value="ECO:0007669"/>
    <property type="project" value="UniProtKB-KW"/>
</dbReference>
<evidence type="ECO:0000256" key="3">
    <source>
        <dbReference type="ARBA" id="ARBA00023186"/>
    </source>
</evidence>
<dbReference type="Gene3D" id="3.90.640.10">
    <property type="entry name" value="Actin, Chain A, domain 4"/>
    <property type="match status" value="1"/>
</dbReference>
<keyword evidence="3" id="KW-0143">Chaperone</keyword>
<organism evidence="6 7">
    <name type="scientific">Mycobacterium malmoense</name>
    <dbReference type="NCBI Taxonomy" id="1780"/>
    <lineage>
        <taxon>Bacteria</taxon>
        <taxon>Bacillati</taxon>
        <taxon>Actinomycetota</taxon>
        <taxon>Actinomycetes</taxon>
        <taxon>Mycobacteriales</taxon>
        <taxon>Mycobacteriaceae</taxon>
        <taxon>Mycobacterium</taxon>
    </lineage>
</organism>
<reference evidence="6 7" key="1">
    <citation type="submission" date="2016-06" db="EMBL/GenBank/DDBJ databases">
        <authorList>
            <person name="Kjaerup R.B."/>
            <person name="Dalgaard T.S."/>
            <person name="Juul-Madsen H.R."/>
        </authorList>
    </citation>
    <scope>NUCLEOTIDE SEQUENCE [LARGE SCALE GENOMIC DNA]</scope>
    <source>
        <strain evidence="6 7">E3012</strain>
    </source>
</reference>
<dbReference type="InterPro" id="IPR013126">
    <property type="entry name" value="Hsp_70_fam"/>
</dbReference>
<gene>
    <name evidence="6" type="ORF">A5677_14215</name>
</gene>
<evidence type="ECO:0008006" key="8">
    <source>
        <dbReference type="Google" id="ProtNLM"/>
    </source>
</evidence>
<dbReference type="SUPFAM" id="SSF53067">
    <property type="entry name" value="Actin-like ATPase domain"/>
    <property type="match status" value="1"/>
</dbReference>
<accession>A0A1B9DCG1</accession>
<feature type="region of interest" description="Disordered" evidence="4">
    <location>
        <begin position="488"/>
        <end position="610"/>
    </location>
</feature>
<dbReference type="GO" id="GO:0140662">
    <property type="term" value="F:ATP-dependent protein folding chaperone"/>
    <property type="evidence" value="ECO:0007669"/>
    <property type="project" value="InterPro"/>
</dbReference>
<dbReference type="Proteomes" id="UP000092683">
    <property type="component" value="Unassembled WGS sequence"/>
</dbReference>
<keyword evidence="5" id="KW-0812">Transmembrane</keyword>
<feature type="compositionally biased region" description="Low complexity" evidence="4">
    <location>
        <begin position="509"/>
        <end position="528"/>
    </location>
</feature>
<evidence type="ECO:0000313" key="7">
    <source>
        <dbReference type="Proteomes" id="UP000092683"/>
    </source>
</evidence>
<dbReference type="InterPro" id="IPR043129">
    <property type="entry name" value="ATPase_NBD"/>
</dbReference>
<evidence type="ECO:0000256" key="4">
    <source>
        <dbReference type="SAM" id="MobiDB-lite"/>
    </source>
</evidence>
<evidence type="ECO:0000313" key="6">
    <source>
        <dbReference type="EMBL" id="OCB60207.1"/>
    </source>
</evidence>
<evidence type="ECO:0000256" key="5">
    <source>
        <dbReference type="SAM" id="Phobius"/>
    </source>
</evidence>
<protein>
    <recommendedName>
        <fullName evidence="8">Molecular chaperone</fullName>
    </recommendedName>
</protein>
<feature type="transmembrane region" description="Helical" evidence="5">
    <location>
        <begin position="460"/>
        <end position="481"/>
    </location>
</feature>
<feature type="compositionally biased region" description="Low complexity" evidence="4">
    <location>
        <begin position="581"/>
        <end position="603"/>
    </location>
</feature>
<dbReference type="OrthoDB" id="5173286at2"/>
<dbReference type="PANTHER" id="PTHR42749:SF1">
    <property type="entry name" value="CELL SHAPE-DETERMINING PROTEIN MREB"/>
    <property type="match status" value="1"/>
</dbReference>
<name>A0A1B9DCG1_MYCMA</name>
<keyword evidence="5" id="KW-1133">Transmembrane helix</keyword>
<dbReference type="Gene3D" id="3.30.420.40">
    <property type="match status" value="2"/>
</dbReference>
<dbReference type="PANTHER" id="PTHR42749">
    <property type="entry name" value="CELL SHAPE-DETERMINING PROTEIN MREB"/>
    <property type="match status" value="1"/>
</dbReference>
<evidence type="ECO:0000256" key="1">
    <source>
        <dbReference type="ARBA" id="ARBA00022741"/>
    </source>
</evidence>
<dbReference type="RefSeq" id="WP_065479215.1">
    <property type="nucleotide sequence ID" value="NZ_MBEE01000052.1"/>
</dbReference>
<keyword evidence="1" id="KW-0547">Nucleotide-binding</keyword>
<keyword evidence="2" id="KW-0067">ATP-binding</keyword>
<comment type="caution">
    <text evidence="6">The sequence shown here is derived from an EMBL/GenBank/DDBJ whole genome shotgun (WGS) entry which is preliminary data.</text>
</comment>
<dbReference type="Pfam" id="PF00012">
    <property type="entry name" value="HSP70"/>
    <property type="match status" value="1"/>
</dbReference>
<sequence length="610" mass="62203">MSTEARRALGLSAGTANLVAITADRAVTRTSVLTLYQHRPAEVGVPAENPNLDEPGLVVTDFVDRVGDAVGIVAADGSTHRGEALLADALRALGYAATGGRPLPEVTAVAYPAHWRPTAVDALRAALSRVPEWSGGSECLSLVSDAAGALTALQTNPGLPIRGVVAVCDFGAGGTSITLADATNGYQPIGATVRHTDFSGELIDQALLAHIVADLSSAGSIDVSATSAIGSLTRLRAECRAAKQRLSASTATTLPAELPGFRGDIRLTRTELNEAINQPLDQFVHVLQDTLARNGIRATDLVAIASVGGGAAIPEITTRLSEHFRAPVVTSPRPQLAAATGAALRAARGPADDSATKMAVAASVAAPPPLAEPTLADVAPVSAAMPALAWSEAGDESGMMPLATDGPRGWADDDAPGPPAPPPFQFGDETGYARPDLRFEQQPDTDEDRPAEVAWYRRPLVMILGAAAAVLALSAIIMLALSHGSTGTPVTPKPGATTTPQPSPPPSPAQTTPAPAQQAPVQTSTAAPAAPPPTSTQPAPTTTEPPPTTSEPPATTTEPPPTTTPPTATATSPPAPPPPSSTDNPPTSVQVPQIPRIPRIPVIPTIPPIP</sequence>
<dbReference type="AlphaFoldDB" id="A0A1B9DCG1"/>
<dbReference type="CDD" id="cd10170">
    <property type="entry name" value="ASKHA_NBD_HSP70"/>
    <property type="match status" value="1"/>
</dbReference>
<proteinExistence type="predicted"/>